<dbReference type="InterPro" id="IPR008964">
    <property type="entry name" value="Invasin/intimin_cell_adhesion"/>
</dbReference>
<dbReference type="AlphaFoldDB" id="A0A5Y2SKA5"/>
<feature type="non-terminal residue" evidence="3">
    <location>
        <position position="1"/>
    </location>
</feature>
<sequence length="212" mass="21709">TVTDGSGNPLPDQDVVITYNDGTADRTVTVRTSASGVAQVSVTGTRAGNTTVTAEVNGQKQEAVVQFVPDTGSARFDGTPVVTGSPAQADGNETITLTYKVTDKSGNVLPNHTISIAVNNKAFADNSSLLTDNQGEARAVVRSSQSGTTTVIASINGNDVSTDIIFKPVVYTVVASKTLSARAPLSGYKPVDTISTTDGVLTYSVSPSLPAG</sequence>
<gene>
    <name evidence="3" type="ORF">FNH47_24050</name>
</gene>
<dbReference type="Proteomes" id="UP000839836">
    <property type="component" value="Unassembled WGS sequence"/>
</dbReference>
<dbReference type="PROSITE" id="PS51127">
    <property type="entry name" value="BIG1"/>
    <property type="match status" value="2"/>
</dbReference>
<dbReference type="SUPFAM" id="SSF49373">
    <property type="entry name" value="Invasin/intimin cell-adhesion fragments"/>
    <property type="match status" value="2"/>
</dbReference>
<evidence type="ECO:0000256" key="1">
    <source>
        <dbReference type="ARBA" id="ARBA00010116"/>
    </source>
</evidence>
<feature type="domain" description="Big-1" evidence="2">
    <location>
        <begin position="77"/>
        <end position="167"/>
    </location>
</feature>
<dbReference type="SMART" id="SM00634">
    <property type="entry name" value="BID_1"/>
    <property type="match status" value="2"/>
</dbReference>
<dbReference type="InterPro" id="IPR003344">
    <property type="entry name" value="Big_1_dom"/>
</dbReference>
<evidence type="ECO:0000313" key="3">
    <source>
        <dbReference type="EMBL" id="ECF6076955.1"/>
    </source>
</evidence>
<protein>
    <recommendedName>
        <fullName evidence="2">Big-1 domain-containing protein</fullName>
    </recommendedName>
</protein>
<accession>A0A5Y2SKA5</accession>
<dbReference type="EMBL" id="AAILSW010000131">
    <property type="protein sequence ID" value="ECF6076955.1"/>
    <property type="molecule type" value="Genomic_DNA"/>
</dbReference>
<dbReference type="GO" id="GO:0009279">
    <property type="term" value="C:cell outer membrane"/>
    <property type="evidence" value="ECO:0007669"/>
    <property type="project" value="TreeGrafter"/>
</dbReference>
<comment type="caution">
    <text evidence="3">The sequence shown here is derived from an EMBL/GenBank/DDBJ whole genome shotgun (WGS) entry which is preliminary data.</text>
</comment>
<dbReference type="Pfam" id="PF02369">
    <property type="entry name" value="Big_1"/>
    <property type="match status" value="2"/>
</dbReference>
<dbReference type="Gene3D" id="2.60.40.10">
    <property type="entry name" value="Immunoglobulins"/>
    <property type="match status" value="2"/>
</dbReference>
<dbReference type="PANTHER" id="PTHR39576:SF2">
    <property type="entry name" value="ATTACHING AND EFFACING PROTEIN HOMOLOG-RELATED"/>
    <property type="match status" value="1"/>
</dbReference>
<comment type="similarity">
    <text evidence="1">Belongs to the intimin/invasin family.</text>
</comment>
<feature type="domain" description="Big-1" evidence="2">
    <location>
        <begin position="1"/>
        <end position="68"/>
    </location>
</feature>
<name>A0A5Y2SKA5_SALHO</name>
<dbReference type="InterPro" id="IPR051715">
    <property type="entry name" value="Intimin-Invasin_domain"/>
</dbReference>
<reference evidence="3" key="1">
    <citation type="submission" date="2019-07" db="EMBL/GenBank/DDBJ databases">
        <authorList>
            <person name="Ashton P.M."/>
            <person name="Dallman T."/>
            <person name="Nair S."/>
            <person name="De Pinna E."/>
            <person name="Peters T."/>
            <person name="Grant K."/>
        </authorList>
    </citation>
    <scope>NUCLEOTIDE SEQUENCE [LARGE SCALE GENOMIC DNA]</scope>
    <source>
        <strain evidence="3">674345</strain>
    </source>
</reference>
<proteinExistence type="inferred from homology"/>
<organism evidence="3">
    <name type="scientific">Salmonella houtenae</name>
    <dbReference type="NCBI Taxonomy" id="59205"/>
    <lineage>
        <taxon>Bacteria</taxon>
        <taxon>Pseudomonadati</taxon>
        <taxon>Pseudomonadota</taxon>
        <taxon>Gammaproteobacteria</taxon>
        <taxon>Enterobacterales</taxon>
        <taxon>Enterobacteriaceae</taxon>
        <taxon>Salmonella</taxon>
    </lineage>
</organism>
<dbReference type="InterPro" id="IPR013783">
    <property type="entry name" value="Ig-like_fold"/>
</dbReference>
<dbReference type="PANTHER" id="PTHR39576">
    <property type="entry name" value="ATTACHING AND EFFACING PROTEIN HOMOLOG-RELATED-RELATED"/>
    <property type="match status" value="1"/>
</dbReference>
<evidence type="ECO:0000259" key="2">
    <source>
        <dbReference type="PROSITE" id="PS51127"/>
    </source>
</evidence>
<feature type="non-terminal residue" evidence="3">
    <location>
        <position position="212"/>
    </location>
</feature>